<dbReference type="Pfam" id="PF09557">
    <property type="entry name" value="DUF2382"/>
    <property type="match status" value="1"/>
</dbReference>
<dbReference type="RefSeq" id="WP_186085220.1">
    <property type="nucleotide sequence ID" value="NZ_BMDB01000001.1"/>
</dbReference>
<comment type="caution">
    <text evidence="2">The sequence shown here is derived from an EMBL/GenBank/DDBJ whole genome shotgun (WGS) entry which is preliminary data.</text>
</comment>
<dbReference type="PANTHER" id="PTHR38463">
    <property type="entry name" value="STRESS RESPONSE PROTEIN YSNF"/>
    <property type="match status" value="1"/>
</dbReference>
<dbReference type="NCBIfam" id="TIGR02271">
    <property type="entry name" value="YsnF/AvaK domain"/>
    <property type="match status" value="1"/>
</dbReference>
<dbReference type="Proteomes" id="UP000521032">
    <property type="component" value="Unassembled WGS sequence"/>
</dbReference>
<dbReference type="AlphaFoldDB" id="A0A6V7R6N3"/>
<dbReference type="PANTHER" id="PTHR38463:SF1">
    <property type="entry name" value="STRESS RESPONSE PROTEIN YSNF"/>
    <property type="match status" value="1"/>
</dbReference>
<sequence length="242" mass="28136">MGHIEYLQNTNDLKLKVAHYTETGIPESHITVITRLSVKDYLKSRPDIKEVLVSEGHTIKDVFNDAQKYPFNRMSHYSIDDYERVLEEGGMLLYVDDEDISSVSNRSDTLKTDDKTLDLHEEVLEVSKEDVHRGDVIVNKETHTKLEEFDVPIKKEEVTVERRKVEGEPLFETYNNTEDPDDGLNIIRIPVTRERIKIIKEKVVTEEIIIRKEVVENTEHVSGTLRYEDVTVSERLNKPEDK</sequence>
<feature type="domain" description="DUF2382" evidence="1">
    <location>
        <begin position="117"/>
        <end position="232"/>
    </location>
</feature>
<evidence type="ECO:0000313" key="3">
    <source>
        <dbReference type="Proteomes" id="UP000521032"/>
    </source>
</evidence>
<name>A0A6V7R6N3_9BACL</name>
<evidence type="ECO:0000313" key="2">
    <source>
        <dbReference type="EMBL" id="CAD2072714.1"/>
    </source>
</evidence>
<dbReference type="InterPro" id="IPR019060">
    <property type="entry name" value="DUF2382"/>
</dbReference>
<protein>
    <submittedName>
        <fullName evidence="2">Stress response protein YsnF</fullName>
    </submittedName>
</protein>
<dbReference type="InterPro" id="IPR052967">
    <property type="entry name" value="Stress_Response_Assoc"/>
</dbReference>
<keyword evidence="3" id="KW-1185">Reference proteome</keyword>
<dbReference type="EMBL" id="CAJEWE010000006">
    <property type="protein sequence ID" value="CAD2072714.1"/>
    <property type="molecule type" value="Genomic_DNA"/>
</dbReference>
<gene>
    <name evidence="2" type="primary">ysnF_1</name>
    <name evidence="2" type="ORF">JEOSCH030_00386</name>
</gene>
<reference evidence="2 3" key="1">
    <citation type="submission" date="2020-07" db="EMBL/GenBank/DDBJ databases">
        <authorList>
            <person name="Criscuolo A."/>
        </authorList>
    </citation>
    <scope>NUCLEOTIDE SEQUENCE [LARGE SCALE GENOMIC DNA]</scope>
    <source>
        <strain evidence="3">CIP 111030</strain>
    </source>
</reference>
<proteinExistence type="predicted"/>
<evidence type="ECO:0000259" key="1">
    <source>
        <dbReference type="Pfam" id="PF09557"/>
    </source>
</evidence>
<organism evidence="2 3">
    <name type="scientific">Phocicoccus schoeneichii</name>
    <dbReference type="NCBI Taxonomy" id="1812261"/>
    <lineage>
        <taxon>Bacteria</taxon>
        <taxon>Bacillati</taxon>
        <taxon>Bacillota</taxon>
        <taxon>Bacilli</taxon>
        <taxon>Bacillales</taxon>
        <taxon>Salinicoccaceae</taxon>
        <taxon>Phocicoccus</taxon>
    </lineage>
</organism>
<accession>A0A6V7R6N3</accession>